<evidence type="ECO:0000313" key="3">
    <source>
        <dbReference type="EMBL" id="TRY79290.1"/>
    </source>
</evidence>
<feature type="region of interest" description="Disordered" evidence="2">
    <location>
        <begin position="227"/>
        <end position="248"/>
    </location>
</feature>
<dbReference type="AlphaFoldDB" id="A0A553PNQ1"/>
<dbReference type="EMBL" id="VCGU01000002">
    <property type="protein sequence ID" value="TRY79290.1"/>
    <property type="molecule type" value="Genomic_DNA"/>
</dbReference>
<comment type="caution">
    <text evidence="3">The sequence shown here is derived from an EMBL/GenBank/DDBJ whole genome shotgun (WGS) entry which is preliminary data.</text>
</comment>
<reference evidence="3 4" key="1">
    <citation type="journal article" date="2018" name="Nat. Ecol. Evol.">
        <title>Genomic signatures of mitonuclear coevolution across populations of Tigriopus californicus.</title>
        <authorList>
            <person name="Barreto F.S."/>
            <person name="Watson E.T."/>
            <person name="Lima T.G."/>
            <person name="Willett C.S."/>
            <person name="Edmands S."/>
            <person name="Li W."/>
            <person name="Burton R.S."/>
        </authorList>
    </citation>
    <scope>NUCLEOTIDE SEQUENCE [LARGE SCALE GENOMIC DNA]</scope>
    <source>
        <strain evidence="3 4">San Diego</strain>
    </source>
</reference>
<keyword evidence="4" id="KW-1185">Reference proteome</keyword>
<accession>A0A553PNQ1</accession>
<gene>
    <name evidence="3" type="ORF">TCAL_14798</name>
</gene>
<keyword evidence="1" id="KW-0217">Developmental protein</keyword>
<dbReference type="PANTHER" id="PTHR23231">
    <property type="entry name" value="GERM CELL-LESS PROTEIN"/>
    <property type="match status" value="1"/>
</dbReference>
<feature type="region of interest" description="Disordered" evidence="2">
    <location>
        <begin position="1"/>
        <end position="23"/>
    </location>
</feature>
<proteinExistence type="predicted"/>
<protein>
    <submittedName>
        <fullName evidence="3">Uncharacterized protein</fullName>
    </submittedName>
</protein>
<dbReference type="Proteomes" id="UP000318571">
    <property type="component" value="Chromosome 6"/>
</dbReference>
<dbReference type="InterPro" id="IPR043380">
    <property type="entry name" value="Gcl-like"/>
</dbReference>
<dbReference type="OMA" id="ENEMRPG"/>
<organism evidence="3 4">
    <name type="scientific">Tigriopus californicus</name>
    <name type="common">Marine copepod</name>
    <dbReference type="NCBI Taxonomy" id="6832"/>
    <lineage>
        <taxon>Eukaryota</taxon>
        <taxon>Metazoa</taxon>
        <taxon>Ecdysozoa</taxon>
        <taxon>Arthropoda</taxon>
        <taxon>Crustacea</taxon>
        <taxon>Multicrustacea</taxon>
        <taxon>Hexanauplia</taxon>
        <taxon>Copepoda</taxon>
        <taxon>Harpacticoida</taxon>
        <taxon>Harpacticidae</taxon>
        <taxon>Tigriopus</taxon>
    </lineage>
</organism>
<sequence length="248" mass="28793">MGSNHSMRFYSSNRSRKRGKTHPECFLDSDEGREFIPVFRQLRLTYMGNHKMDMEMQIKDRIIPDSWMLPIYRKNWHDMLAVDFGSEIGPLNVSLEDFEKHALRCGRIIELAGSHHVWRWTGFHMGLDLILTFDNFQLSIKRNQMSSPNNELQGLLSHAKRRRFFYKVNVASLNKQEQPVYLANSGVKKATLMMNQSTPIFDVDKKKATFPLLLSLNFLLTQPSEYPTEENELVPDNGPDIEDVQGQA</sequence>
<feature type="compositionally biased region" description="Polar residues" evidence="2">
    <location>
        <begin position="1"/>
        <end position="13"/>
    </location>
</feature>
<dbReference type="PANTHER" id="PTHR23231:SF17">
    <property type="entry name" value="BTB DOMAIN-CONTAINING PROTEIN"/>
    <property type="match status" value="1"/>
</dbReference>
<name>A0A553PNQ1_TIGCA</name>
<evidence type="ECO:0000256" key="1">
    <source>
        <dbReference type="ARBA" id="ARBA00022473"/>
    </source>
</evidence>
<evidence type="ECO:0000313" key="4">
    <source>
        <dbReference type="Proteomes" id="UP000318571"/>
    </source>
</evidence>
<evidence type="ECO:0000256" key="2">
    <source>
        <dbReference type="SAM" id="MobiDB-lite"/>
    </source>
</evidence>
<dbReference type="GO" id="GO:0007281">
    <property type="term" value="P:germ cell development"/>
    <property type="evidence" value="ECO:0007669"/>
    <property type="project" value="InterPro"/>
</dbReference>